<dbReference type="Proteomes" id="UP001303946">
    <property type="component" value="Chromosome"/>
</dbReference>
<dbReference type="RefSeq" id="WP_316702048.1">
    <property type="nucleotide sequence ID" value="NZ_CP136336.1"/>
</dbReference>
<evidence type="ECO:0008006" key="3">
    <source>
        <dbReference type="Google" id="ProtNLM"/>
    </source>
</evidence>
<keyword evidence="2" id="KW-1185">Reference proteome</keyword>
<sequence length="223" mass="24137">MTASNSQRLEQTISAIAALDLTPIKFKAMRQEDGYGWTPEHADRMELAYKRYLTLHAKYPDLMLAPDQDVDHFWHLHILDTRKYAADCEATFGYFLHHYPYFGLRGEDDAKALQSAFEMTQALYAREFGESSAGQATWCGAESAQGQAAWCGADGPAKQAAWCGADAPQQKAAWCGAEGISPKTAAWCGAEGASSKHAAWCGAEGPKAPHAAWCGAEVKGTAA</sequence>
<protein>
    <recommendedName>
        <fullName evidence="3">Glycine-rich domain-containing protein-like</fullName>
    </recommendedName>
</protein>
<reference evidence="1 2" key="1">
    <citation type="submission" date="2023-10" db="EMBL/GenBank/DDBJ databases">
        <title>Bacteria for the degradation of biodegradable plastic PBAT(Polybutylene adipate terephthalate).</title>
        <authorList>
            <person name="Weon H.-Y."/>
            <person name="Yeon J."/>
        </authorList>
    </citation>
    <scope>NUCLEOTIDE SEQUENCE [LARGE SCALE GENOMIC DNA]</scope>
    <source>
        <strain evidence="1 2">SBD 7-3</strain>
    </source>
</reference>
<evidence type="ECO:0000313" key="1">
    <source>
        <dbReference type="EMBL" id="WOB09089.1"/>
    </source>
</evidence>
<proteinExistence type="predicted"/>
<organism evidence="1 2">
    <name type="scientific">Piscinibacter gummiphilus</name>
    <dbReference type="NCBI Taxonomy" id="946333"/>
    <lineage>
        <taxon>Bacteria</taxon>
        <taxon>Pseudomonadati</taxon>
        <taxon>Pseudomonadota</taxon>
        <taxon>Betaproteobacteria</taxon>
        <taxon>Burkholderiales</taxon>
        <taxon>Sphaerotilaceae</taxon>
        <taxon>Piscinibacter</taxon>
    </lineage>
</organism>
<gene>
    <name evidence="1" type="ORF">RXV79_03300</name>
</gene>
<accession>A0ABZ0D2X6</accession>
<dbReference type="EMBL" id="CP136336">
    <property type="protein sequence ID" value="WOB09089.1"/>
    <property type="molecule type" value="Genomic_DNA"/>
</dbReference>
<evidence type="ECO:0000313" key="2">
    <source>
        <dbReference type="Proteomes" id="UP001303946"/>
    </source>
</evidence>
<name>A0ABZ0D2X6_9BURK</name>